<keyword evidence="4 8" id="KW-0547">Nucleotide-binding</keyword>
<feature type="compositionally biased region" description="Basic residues" evidence="9">
    <location>
        <begin position="896"/>
        <end position="909"/>
    </location>
</feature>
<dbReference type="GO" id="GO:0032543">
    <property type="term" value="P:mitochondrial translation"/>
    <property type="evidence" value="ECO:0007669"/>
    <property type="project" value="TreeGrafter"/>
</dbReference>
<sequence>MTDLRSRLSPQNFEKLLFIHHNLSLFQDIYTIFLYKSEPLMKITTMTSWNSLMTRKSTPLRKKTNRTHHTDFSLFIKNFVYGMEGVPFTFQMKRIEEHWSKQGSQYTNPPLLKPGAAGDKTKYILSMFPYPSGNMHMGHYRVYSISDVLSRYYALKGYEVIHPIGWDAFGLPAENAAIERGIDPEKWTHENIETMRKQLKTTGVHFDWDRELFTCRSDYFKWTQWIFLQLYKKGLVRRTMSEVNWDPIDKTVLAAEQVDQEGRSWRSGAIVQKQKRRQWAVETPKYAKRLIKGLEALQEDWKEVAFIQANWIGKCDVFRFLLPIKNTGALEEDDFFDLRLANPVDLSQAEFLIVTPQHALVNKNEQKRENYVLENIRVFNFLNGIEMPVVVQFDGPDSSNEFILNARIGTASDKMRFGFLTLSEQKMPSFSKEQIQLIASSGGFGGYETSRALLDWVVSRQRSWGTPIPMILDESKRFAQPISEEDLPLLSNLRGSKVPCSKFPSGFGFVETDTLDTFFDSAWYFLRYLDPNNQNTLVDKHVANKAMPVNIYVGGVEHADVHLFFARFMSHFLHDLGVLEEPEPFQRFIAQGYVNGKTFVLGETGAFLGKEDVEEVKGSDGETKYIQKYTGRPVTLSYEKMSKSKHNGVDPCEVVEKFGMDMSKMLLLEAAAPRKPVDWGKTQESDLRGLIRFLDRLTWLVNTYVKQRLSAGSTCKPAPPEIEDMFKTVYNVGARDKIDQAQINMVGGSAEFERCIHALVIMLQVFAPNAAAEFWSALSTVPKIQPHLWKSHEPVTRQSWPTVDQNANIELVLAICGTTMRHPFPRNELGRMGLYEVVQLAKENSPLFSILENGNIPIKEYKLERYPGICVTLHIIVENRDEHEQYIVKEMNAHQQAKRKASRQLKKKQREAAAEEAAAAKT</sequence>
<evidence type="ECO:0000256" key="6">
    <source>
        <dbReference type="ARBA" id="ARBA00022917"/>
    </source>
</evidence>
<dbReference type="Pfam" id="PF00133">
    <property type="entry name" value="tRNA-synt_1"/>
    <property type="match status" value="1"/>
</dbReference>
<keyword evidence="6 8" id="KW-0648">Protein biosynthesis</keyword>
<dbReference type="FunFam" id="3.40.50.620:FF:000003">
    <property type="entry name" value="Leucine--tRNA ligase"/>
    <property type="match status" value="1"/>
</dbReference>
<evidence type="ECO:0000256" key="4">
    <source>
        <dbReference type="ARBA" id="ARBA00022741"/>
    </source>
</evidence>
<comment type="similarity">
    <text evidence="1 8">Belongs to the class-I aminoacyl-tRNA synthetase family.</text>
</comment>
<feature type="domain" description="Aminoacyl-tRNA synthetase class Ia" evidence="10">
    <location>
        <begin position="117"/>
        <end position="594"/>
    </location>
</feature>
<dbReference type="PANTHER" id="PTHR43740:SF2">
    <property type="entry name" value="LEUCINE--TRNA LIGASE, MITOCHONDRIAL"/>
    <property type="match status" value="1"/>
</dbReference>
<dbReference type="SUPFAM" id="SSF52374">
    <property type="entry name" value="Nucleotidylyl transferase"/>
    <property type="match status" value="1"/>
</dbReference>
<name>A0AAD4R3W7_9BILA</name>
<dbReference type="InterPro" id="IPR002302">
    <property type="entry name" value="Leu-tRNA-ligase"/>
</dbReference>
<keyword evidence="12" id="KW-1185">Reference proteome</keyword>
<gene>
    <name evidence="11" type="ORF">DdX_11939</name>
</gene>
<dbReference type="PROSITE" id="PS00178">
    <property type="entry name" value="AA_TRNA_LIGASE_I"/>
    <property type="match status" value="1"/>
</dbReference>
<dbReference type="InterPro" id="IPR002300">
    <property type="entry name" value="aa-tRNA-synth_Ia"/>
</dbReference>
<keyword evidence="7 8" id="KW-0030">Aminoacyl-tRNA synthetase</keyword>
<evidence type="ECO:0000256" key="3">
    <source>
        <dbReference type="ARBA" id="ARBA00022598"/>
    </source>
</evidence>
<dbReference type="GO" id="GO:0005739">
    <property type="term" value="C:mitochondrion"/>
    <property type="evidence" value="ECO:0007669"/>
    <property type="project" value="TreeGrafter"/>
</dbReference>
<dbReference type="Gene3D" id="3.40.50.620">
    <property type="entry name" value="HUPs"/>
    <property type="match status" value="2"/>
</dbReference>
<feature type="region of interest" description="Disordered" evidence="9">
    <location>
        <begin position="893"/>
        <end position="922"/>
    </location>
</feature>
<keyword evidence="5 8" id="KW-0067">ATP-binding</keyword>
<accession>A0AAD4R3W7</accession>
<dbReference type="CDD" id="cd00812">
    <property type="entry name" value="LeuRS_core"/>
    <property type="match status" value="1"/>
</dbReference>
<evidence type="ECO:0000256" key="8">
    <source>
        <dbReference type="RuleBase" id="RU363035"/>
    </source>
</evidence>
<dbReference type="PANTHER" id="PTHR43740">
    <property type="entry name" value="LEUCYL-TRNA SYNTHETASE"/>
    <property type="match status" value="1"/>
</dbReference>
<evidence type="ECO:0000256" key="7">
    <source>
        <dbReference type="ARBA" id="ARBA00023146"/>
    </source>
</evidence>
<evidence type="ECO:0000313" key="11">
    <source>
        <dbReference type="EMBL" id="KAI1708261.1"/>
    </source>
</evidence>
<reference evidence="11" key="1">
    <citation type="submission" date="2022-01" db="EMBL/GenBank/DDBJ databases">
        <title>Genome Sequence Resource for Two Populations of Ditylenchus destructor, the Migratory Endoparasitic Phytonematode.</title>
        <authorList>
            <person name="Zhang H."/>
            <person name="Lin R."/>
            <person name="Xie B."/>
        </authorList>
    </citation>
    <scope>NUCLEOTIDE SEQUENCE</scope>
    <source>
        <strain evidence="11">BazhouSP</strain>
    </source>
</reference>
<dbReference type="PRINTS" id="PR00985">
    <property type="entry name" value="TRNASYNTHLEU"/>
</dbReference>
<dbReference type="Proteomes" id="UP001201812">
    <property type="component" value="Unassembled WGS sequence"/>
</dbReference>
<dbReference type="Gene3D" id="1.10.730.10">
    <property type="entry name" value="Isoleucyl-tRNA Synthetase, Domain 1"/>
    <property type="match status" value="2"/>
</dbReference>
<dbReference type="InterPro" id="IPR014729">
    <property type="entry name" value="Rossmann-like_a/b/a_fold"/>
</dbReference>
<dbReference type="GO" id="GO:0004823">
    <property type="term" value="F:leucine-tRNA ligase activity"/>
    <property type="evidence" value="ECO:0007669"/>
    <property type="project" value="UniProtKB-EC"/>
</dbReference>
<comment type="caution">
    <text evidence="11">The sequence shown here is derived from an EMBL/GenBank/DDBJ whole genome shotgun (WGS) entry which is preliminary data.</text>
</comment>
<keyword evidence="3 8" id="KW-0436">Ligase</keyword>
<evidence type="ECO:0000256" key="1">
    <source>
        <dbReference type="ARBA" id="ARBA00005594"/>
    </source>
</evidence>
<evidence type="ECO:0000256" key="5">
    <source>
        <dbReference type="ARBA" id="ARBA00022840"/>
    </source>
</evidence>
<evidence type="ECO:0000259" key="10">
    <source>
        <dbReference type="Pfam" id="PF00133"/>
    </source>
</evidence>
<dbReference type="EMBL" id="JAKKPZ010000036">
    <property type="protein sequence ID" value="KAI1708261.1"/>
    <property type="molecule type" value="Genomic_DNA"/>
</dbReference>
<dbReference type="AlphaFoldDB" id="A0AAD4R3W7"/>
<proteinExistence type="inferred from homology"/>
<evidence type="ECO:0000313" key="12">
    <source>
        <dbReference type="Proteomes" id="UP001201812"/>
    </source>
</evidence>
<dbReference type="EC" id="6.1.1.4" evidence="2"/>
<protein>
    <recommendedName>
        <fullName evidence="2">leucine--tRNA ligase</fullName>
        <ecNumber evidence="2">6.1.1.4</ecNumber>
    </recommendedName>
</protein>
<organism evidence="11 12">
    <name type="scientific">Ditylenchus destructor</name>
    <dbReference type="NCBI Taxonomy" id="166010"/>
    <lineage>
        <taxon>Eukaryota</taxon>
        <taxon>Metazoa</taxon>
        <taxon>Ecdysozoa</taxon>
        <taxon>Nematoda</taxon>
        <taxon>Chromadorea</taxon>
        <taxon>Rhabditida</taxon>
        <taxon>Tylenchina</taxon>
        <taxon>Tylenchomorpha</taxon>
        <taxon>Sphaerularioidea</taxon>
        <taxon>Anguinidae</taxon>
        <taxon>Anguininae</taxon>
        <taxon>Ditylenchus</taxon>
    </lineage>
</organism>
<evidence type="ECO:0000256" key="2">
    <source>
        <dbReference type="ARBA" id="ARBA00013164"/>
    </source>
</evidence>
<dbReference type="InterPro" id="IPR001412">
    <property type="entry name" value="aa-tRNA-synth_I_CS"/>
</dbReference>
<dbReference type="GO" id="GO:0005524">
    <property type="term" value="F:ATP binding"/>
    <property type="evidence" value="ECO:0007669"/>
    <property type="project" value="UniProtKB-KW"/>
</dbReference>
<evidence type="ECO:0000256" key="9">
    <source>
        <dbReference type="SAM" id="MobiDB-lite"/>
    </source>
</evidence>
<dbReference type="GO" id="GO:0006429">
    <property type="term" value="P:leucyl-tRNA aminoacylation"/>
    <property type="evidence" value="ECO:0007669"/>
    <property type="project" value="InterPro"/>
</dbReference>